<proteinExistence type="predicted"/>
<dbReference type="Ensembl" id="ENSPCLT00000024248.1">
    <property type="protein sequence ID" value="ENSPCLP00000018190.1"/>
    <property type="gene ID" value="ENSPCLG00000015218.1"/>
</dbReference>
<dbReference type="InterPro" id="IPR013105">
    <property type="entry name" value="TPR_2"/>
</dbReference>
<feature type="compositionally biased region" description="Polar residues" evidence="5">
    <location>
        <begin position="322"/>
        <end position="331"/>
    </location>
</feature>
<dbReference type="InterPro" id="IPR048751">
    <property type="entry name" value="CCDC138_CC"/>
</dbReference>
<keyword evidence="1" id="KW-0677">Repeat</keyword>
<feature type="coiled-coil region" evidence="4">
    <location>
        <begin position="367"/>
        <end position="436"/>
    </location>
</feature>
<evidence type="ECO:0000259" key="6">
    <source>
        <dbReference type="Pfam" id="PF12185"/>
    </source>
</evidence>
<keyword evidence="10" id="KW-1185">Reference proteome</keyword>
<name>A0A669QEL0_PHACC</name>
<dbReference type="SUPFAM" id="SSF48452">
    <property type="entry name" value="TPR-like"/>
    <property type="match status" value="1"/>
</dbReference>
<dbReference type="Pfam" id="PF21037">
    <property type="entry name" value="CCDC138_cc"/>
    <property type="match status" value="1"/>
</dbReference>
<feature type="region of interest" description="Disordered" evidence="5">
    <location>
        <begin position="255"/>
        <end position="274"/>
    </location>
</feature>
<dbReference type="InterPro" id="IPR022011">
    <property type="entry name" value="IR1-M"/>
</dbReference>
<dbReference type="InterPro" id="IPR048750">
    <property type="entry name" value="CCDC138_C"/>
</dbReference>
<dbReference type="PANTHER" id="PTHR34523:SF1">
    <property type="entry name" value="COILED-COIL DOMAIN-CONTAINING PROTEIN 138"/>
    <property type="match status" value="1"/>
</dbReference>
<dbReference type="AlphaFoldDB" id="A0A669QEL0"/>
<feature type="repeat" description="TPR" evidence="3">
    <location>
        <begin position="61"/>
        <end position="94"/>
    </location>
</feature>
<keyword evidence="4" id="KW-0175">Coiled coil</keyword>
<reference evidence="9" key="2">
    <citation type="submission" date="2025-09" db="UniProtKB">
        <authorList>
            <consortium name="Ensembl"/>
        </authorList>
    </citation>
    <scope>IDENTIFICATION</scope>
</reference>
<dbReference type="SMART" id="SM00028">
    <property type="entry name" value="TPR"/>
    <property type="match status" value="1"/>
</dbReference>
<evidence type="ECO:0000256" key="5">
    <source>
        <dbReference type="SAM" id="MobiDB-lite"/>
    </source>
</evidence>
<reference evidence="9" key="1">
    <citation type="submission" date="2025-08" db="UniProtKB">
        <authorList>
            <consortium name="Ensembl"/>
        </authorList>
    </citation>
    <scope>IDENTIFICATION</scope>
</reference>
<evidence type="ECO:0000313" key="10">
    <source>
        <dbReference type="Proteomes" id="UP000472261"/>
    </source>
</evidence>
<evidence type="ECO:0000259" key="7">
    <source>
        <dbReference type="Pfam" id="PF21035"/>
    </source>
</evidence>
<dbReference type="FunFam" id="1.25.40.10:FF:000114">
    <property type="entry name" value="E3 SUMO-protein ligase RanBP2 isoform X1"/>
    <property type="match status" value="1"/>
</dbReference>
<organism evidence="9 10">
    <name type="scientific">Phasianus colchicus</name>
    <name type="common">Common pheasant</name>
    <dbReference type="NCBI Taxonomy" id="9054"/>
    <lineage>
        <taxon>Eukaryota</taxon>
        <taxon>Metazoa</taxon>
        <taxon>Chordata</taxon>
        <taxon>Craniata</taxon>
        <taxon>Vertebrata</taxon>
        <taxon>Euteleostomi</taxon>
        <taxon>Archelosauria</taxon>
        <taxon>Archosauria</taxon>
        <taxon>Dinosauria</taxon>
        <taxon>Saurischia</taxon>
        <taxon>Theropoda</taxon>
        <taxon>Coelurosauria</taxon>
        <taxon>Aves</taxon>
        <taxon>Neognathae</taxon>
        <taxon>Galloanserae</taxon>
        <taxon>Galliformes</taxon>
        <taxon>Phasianidae</taxon>
        <taxon>Phasianinae</taxon>
        <taxon>Phasianus</taxon>
    </lineage>
</organism>
<dbReference type="Proteomes" id="UP000472261">
    <property type="component" value="Unplaced"/>
</dbReference>
<feature type="domain" description="Coiled-coil-domain-containing protein 138 coiled-coil" evidence="8">
    <location>
        <begin position="417"/>
        <end position="463"/>
    </location>
</feature>
<sequence>MAWRTKPEVERYVAFVRSAASSPREKSLKGFICAKLYFEIKEYELAKRYISTYLSVQERDPRAHRFLGQIYEAQDETEKAVGCYKRSLELNPIQKDLVLKIAELFCNKDTSDGRAKYWVEKAARLLPGNAAALRLKEKLQEYKVEDGWNELFYVSQAELHARPDDVYLNIRLVALYRSRNKLQDAVLHVQEAEKKIPLETSLEWCSCVVKTLENDIQEMKCNNSSVSVSSHRWPAKSRGTDGSDGSQRAQNLQEAPLTEMTTAPSDDPPSDDVIIADELTPTSEQKALAGFLNLPSTFFCNKNKPGYIPKEDDGVTGETELESGSTATLENQPAPGEKKTGQPLQVPSASPWSSGSSAEDEGPEDTRAEVTIQNMKLQEREDALREREACLDKLKEQKDAEVQALETSLREISKCRDDLREANESLRKQLNDEIVQKKYLNEQIRTGEARFSYLEWKHQFIMAEMYKDTREVAQQTTPFMQEEVRAASKGDKLPPNSEVYGLLTVLMDWISDEHLSKLQRQEERKGAQKPQSSERTYIQELLPMAAEQLQWMPFVNPKLHMPLIRLIYWCVRQLENDIKDPTMAETMTTLAEGIFIGIRSNGGVHGSSSCCAKSGSKSALFFTSPFMPMRFLSTMIVLTIETRVNYLEQAFHSLSRDLRVAEGKTLFLRYQCMPVLLHHLNTANKQQLSSTLDGLHQMATESGSLQSFLAACSNQSFFRHCSALFHNCRLDTPNMEKLLGVLQHLSAIRSDKEMFELLPLRELIEDLQKVTDPVNASIWTKLNSILSNLGAEQSSTHAAPADTAH</sequence>
<dbReference type="Gene3D" id="1.25.40.10">
    <property type="entry name" value="Tetratricopeptide repeat domain"/>
    <property type="match status" value="1"/>
</dbReference>
<keyword evidence="2 3" id="KW-0802">TPR repeat</keyword>
<feature type="region of interest" description="Disordered" evidence="5">
    <location>
        <begin position="306"/>
        <end position="366"/>
    </location>
</feature>
<dbReference type="Pfam" id="PF07719">
    <property type="entry name" value="TPR_2"/>
    <property type="match status" value="1"/>
</dbReference>
<dbReference type="PROSITE" id="PS50005">
    <property type="entry name" value="TPR"/>
    <property type="match status" value="1"/>
</dbReference>
<feature type="domain" description="Nup358/RanBP2 E3 ligase" evidence="6">
    <location>
        <begin position="272"/>
        <end position="313"/>
    </location>
</feature>
<dbReference type="InterPro" id="IPR038798">
    <property type="entry name" value="CCDC138"/>
</dbReference>
<feature type="region of interest" description="Disordered" evidence="5">
    <location>
        <begin position="227"/>
        <end position="249"/>
    </location>
</feature>
<dbReference type="Pfam" id="PF12185">
    <property type="entry name" value="IR1-M"/>
    <property type="match status" value="1"/>
</dbReference>
<dbReference type="InterPro" id="IPR011990">
    <property type="entry name" value="TPR-like_helical_dom_sf"/>
</dbReference>
<dbReference type="Pfam" id="PF21035">
    <property type="entry name" value="CCDC138_C"/>
    <property type="match status" value="1"/>
</dbReference>
<gene>
    <name evidence="9" type="primary">CCDC138</name>
</gene>
<evidence type="ECO:0000256" key="4">
    <source>
        <dbReference type="SAM" id="Coils"/>
    </source>
</evidence>
<dbReference type="InterPro" id="IPR019734">
    <property type="entry name" value="TPR_rpt"/>
</dbReference>
<evidence type="ECO:0000313" key="9">
    <source>
        <dbReference type="Ensembl" id="ENSPCLP00000018190.1"/>
    </source>
</evidence>
<evidence type="ECO:0000256" key="1">
    <source>
        <dbReference type="ARBA" id="ARBA00022737"/>
    </source>
</evidence>
<protein>
    <submittedName>
        <fullName evidence="9">Uncharacterized protein</fullName>
    </submittedName>
</protein>
<dbReference type="PANTHER" id="PTHR34523">
    <property type="entry name" value="COILED-COIL DOMAIN-CONTAINING PROTEIN 138"/>
    <property type="match status" value="1"/>
</dbReference>
<feature type="domain" description="Coiled-coil" evidence="7">
    <location>
        <begin position="506"/>
        <end position="789"/>
    </location>
</feature>
<feature type="compositionally biased region" description="Low complexity" evidence="5">
    <location>
        <begin position="347"/>
        <end position="357"/>
    </location>
</feature>
<evidence type="ECO:0000259" key="8">
    <source>
        <dbReference type="Pfam" id="PF21037"/>
    </source>
</evidence>
<accession>A0A669QEL0</accession>
<evidence type="ECO:0000256" key="2">
    <source>
        <dbReference type="ARBA" id="ARBA00022803"/>
    </source>
</evidence>
<evidence type="ECO:0000256" key="3">
    <source>
        <dbReference type="PROSITE-ProRule" id="PRU00339"/>
    </source>
</evidence>